<organism evidence="2">
    <name type="scientific">Helicotheca tamesis</name>
    <dbReference type="NCBI Taxonomy" id="374047"/>
    <lineage>
        <taxon>Eukaryota</taxon>
        <taxon>Sar</taxon>
        <taxon>Stramenopiles</taxon>
        <taxon>Ochrophyta</taxon>
        <taxon>Bacillariophyta</taxon>
        <taxon>Mediophyceae</taxon>
        <taxon>Lithodesmiophycidae</taxon>
        <taxon>Lithodesmiales</taxon>
        <taxon>Lithodesmiaceae</taxon>
        <taxon>Helicotheca</taxon>
    </lineage>
</organism>
<name>A0A7S2I2K7_9STRA</name>
<accession>A0A7S2I2K7</accession>
<dbReference type="AlphaFoldDB" id="A0A7S2I2K7"/>
<protein>
    <submittedName>
        <fullName evidence="2">Uncharacterized protein</fullName>
    </submittedName>
</protein>
<reference evidence="2" key="1">
    <citation type="submission" date="2021-01" db="EMBL/GenBank/DDBJ databases">
        <authorList>
            <person name="Corre E."/>
            <person name="Pelletier E."/>
            <person name="Niang G."/>
            <person name="Scheremetjew M."/>
            <person name="Finn R."/>
            <person name="Kale V."/>
            <person name="Holt S."/>
            <person name="Cochrane G."/>
            <person name="Meng A."/>
            <person name="Brown T."/>
            <person name="Cohen L."/>
        </authorList>
    </citation>
    <scope>NUCLEOTIDE SEQUENCE</scope>
    <source>
        <strain evidence="2">CCMP826</strain>
    </source>
</reference>
<evidence type="ECO:0000256" key="1">
    <source>
        <dbReference type="SAM" id="MobiDB-lite"/>
    </source>
</evidence>
<proteinExistence type="predicted"/>
<dbReference type="EMBL" id="HBGV01014801">
    <property type="protein sequence ID" value="CAD9506851.1"/>
    <property type="molecule type" value="Transcribed_RNA"/>
</dbReference>
<evidence type="ECO:0000313" key="2">
    <source>
        <dbReference type="EMBL" id="CAD9506851.1"/>
    </source>
</evidence>
<gene>
    <name evidence="2" type="ORF">HTAM1171_LOCUS9112</name>
</gene>
<sequence length="119" mass="13452">MVTHARFNARRGISAKDKDTDPDFVLLRQIDEGGVIASLTDFDKAPPLITTDRKLRPDKTLAMPRDFLPPPDQDSQTSFCRSSHRQILMSSGNSQHHPPDSRLSAAVSPMRPFWRWLAL</sequence>
<feature type="region of interest" description="Disordered" evidence="1">
    <location>
        <begin position="60"/>
        <end position="105"/>
    </location>
</feature>